<comment type="caution">
    <text evidence="2">The sequence shown here is derived from an EMBL/GenBank/DDBJ whole genome shotgun (WGS) entry which is preliminary data.</text>
</comment>
<protein>
    <recommendedName>
        <fullName evidence="4">KTSC domain-containing protein</fullName>
    </recommendedName>
</protein>
<gene>
    <name evidence="2" type="ORF">RFM42_09990</name>
</gene>
<evidence type="ECO:0000313" key="2">
    <source>
        <dbReference type="EMBL" id="MDX8531313.1"/>
    </source>
</evidence>
<proteinExistence type="predicted"/>
<accession>A0ABU5A4Y9</accession>
<evidence type="ECO:0008006" key="4">
    <source>
        <dbReference type="Google" id="ProtNLM"/>
    </source>
</evidence>
<keyword evidence="3" id="KW-1185">Reference proteome</keyword>
<dbReference type="Proteomes" id="UP001285154">
    <property type="component" value="Unassembled WGS sequence"/>
</dbReference>
<sequence>MPVPPPRITTGTRHSTATDRQRASSSTVAGAATRSPKQDDSSRLRIGLYQKKSRERFFTIEGVSKVSMPSSALAKACQSMSFLPEMDMDRLAYRRLVAQRAGTNGRPRKS</sequence>
<feature type="region of interest" description="Disordered" evidence="1">
    <location>
        <begin position="1"/>
        <end position="45"/>
    </location>
</feature>
<evidence type="ECO:0000313" key="3">
    <source>
        <dbReference type="Proteomes" id="UP001285154"/>
    </source>
</evidence>
<name>A0ABU5A4Y9_9HYPH</name>
<organism evidence="2 3">
    <name type="scientific">Mesorhizobium vachelliae</name>
    <dbReference type="NCBI Taxonomy" id="3072309"/>
    <lineage>
        <taxon>Bacteria</taxon>
        <taxon>Pseudomonadati</taxon>
        <taxon>Pseudomonadota</taxon>
        <taxon>Alphaproteobacteria</taxon>
        <taxon>Hyphomicrobiales</taxon>
        <taxon>Phyllobacteriaceae</taxon>
        <taxon>Mesorhizobium</taxon>
    </lineage>
</organism>
<reference evidence="2 3" key="1">
    <citation type="submission" date="2023-08" db="EMBL/GenBank/DDBJ databases">
        <title>Implementing the SeqCode for naming new Mesorhizobium species isolated from Vachellia karroo root nodules.</title>
        <authorList>
            <person name="Van Lill M."/>
        </authorList>
    </citation>
    <scope>NUCLEOTIDE SEQUENCE [LARGE SCALE GENOMIC DNA]</scope>
    <source>
        <strain evidence="2 3">VK25D</strain>
    </source>
</reference>
<dbReference type="EMBL" id="JAVIIQ010000003">
    <property type="protein sequence ID" value="MDX8531313.1"/>
    <property type="molecule type" value="Genomic_DNA"/>
</dbReference>
<evidence type="ECO:0000256" key="1">
    <source>
        <dbReference type="SAM" id="MobiDB-lite"/>
    </source>
</evidence>